<name>A0AAV5B3Z2_9ACTN</name>
<keyword evidence="11" id="KW-0511">Multifunctional enzyme</keyword>
<keyword evidence="9 14" id="KW-0274">FAD</keyword>
<reference evidence="16" key="1">
    <citation type="journal article" date="2022" name="Int. J. Syst. Evol. Microbiol.">
        <title>Granulimonas faecalis gen. nov., sp. nov., and Leptogranulimonas caecicola gen. nov., sp. nov., novel lactate-producing Atopobiaceae bacteria isolated from mouse intestines, and an emended description of the family Atopobiaceae.</title>
        <authorList>
            <person name="Morinaga K."/>
            <person name="Kusada H."/>
            <person name="Sakamoto S."/>
            <person name="Murakami T."/>
            <person name="Toyoda A."/>
            <person name="Mori H."/>
            <person name="Meng X.Y."/>
            <person name="Takashino M."/>
            <person name="Murotomi K."/>
            <person name="Tamaki H."/>
        </authorList>
    </citation>
    <scope>NUCLEOTIDE SEQUENCE</scope>
    <source>
        <strain evidence="16">OPF53</strain>
    </source>
</reference>
<dbReference type="CDD" id="cd02064">
    <property type="entry name" value="FAD_synthetase_N"/>
    <property type="match status" value="1"/>
</dbReference>
<dbReference type="InterPro" id="IPR023468">
    <property type="entry name" value="Riboflavin_kinase"/>
</dbReference>
<gene>
    <name evidence="16" type="primary">ribF</name>
    <name evidence="16" type="ORF">ATOP_09860</name>
</gene>
<protein>
    <recommendedName>
        <fullName evidence="14">Riboflavin biosynthesis protein</fullName>
    </recommendedName>
    <domain>
        <recommendedName>
            <fullName evidence="14">Riboflavin kinase</fullName>
            <ecNumber evidence="14">2.7.1.26</ecNumber>
        </recommendedName>
        <alternativeName>
            <fullName evidence="14">Flavokinase</fullName>
        </alternativeName>
    </domain>
    <domain>
        <recommendedName>
            <fullName evidence="14">FMN adenylyltransferase</fullName>
            <ecNumber evidence="14">2.7.7.2</ecNumber>
        </recommendedName>
        <alternativeName>
            <fullName evidence="14">FAD pyrophosphorylase</fullName>
        </alternativeName>
        <alternativeName>
            <fullName evidence="14">FAD synthase</fullName>
        </alternativeName>
    </domain>
</protein>
<evidence type="ECO:0000256" key="8">
    <source>
        <dbReference type="ARBA" id="ARBA00022777"/>
    </source>
</evidence>
<comment type="similarity">
    <text evidence="14">Belongs to the ribF family.</text>
</comment>
<feature type="domain" description="Riboflavin kinase" evidence="15">
    <location>
        <begin position="202"/>
        <end position="331"/>
    </location>
</feature>
<dbReference type="GO" id="GO:0008531">
    <property type="term" value="F:riboflavin kinase activity"/>
    <property type="evidence" value="ECO:0007669"/>
    <property type="project" value="UniProtKB-UniRule"/>
</dbReference>
<evidence type="ECO:0000256" key="7">
    <source>
        <dbReference type="ARBA" id="ARBA00022741"/>
    </source>
</evidence>
<evidence type="ECO:0000256" key="12">
    <source>
        <dbReference type="ARBA" id="ARBA00047880"/>
    </source>
</evidence>
<dbReference type="RefSeq" id="WP_135977365.1">
    <property type="nucleotide sequence ID" value="NZ_BQKC01000001.1"/>
</dbReference>
<dbReference type="InterPro" id="IPR023465">
    <property type="entry name" value="Riboflavin_kinase_dom_sf"/>
</dbReference>
<dbReference type="AlphaFoldDB" id="A0AAV5B3Z2"/>
<evidence type="ECO:0000256" key="4">
    <source>
        <dbReference type="ARBA" id="ARBA00022643"/>
    </source>
</evidence>
<comment type="pathway">
    <text evidence="2 14">Cofactor biosynthesis; FMN biosynthesis; FMN from riboflavin (ATP route): step 1/1.</text>
</comment>
<evidence type="ECO:0000259" key="15">
    <source>
        <dbReference type="SMART" id="SM00904"/>
    </source>
</evidence>
<keyword evidence="4 14" id="KW-0288">FMN</keyword>
<dbReference type="EMBL" id="BQKC01000001">
    <property type="protein sequence ID" value="GJM55331.1"/>
    <property type="molecule type" value="Genomic_DNA"/>
</dbReference>
<keyword evidence="7 14" id="KW-0547">Nucleotide-binding</keyword>
<dbReference type="SUPFAM" id="SSF82114">
    <property type="entry name" value="Riboflavin kinase-like"/>
    <property type="match status" value="1"/>
</dbReference>
<sequence length="341" mass="35083">MGSADAGELARSLAWGVVVPRGVPVDGGVLHGCPGSPCVAAIGAFDGMHAGHRQLLDRARRDAASRGLPLVAVTFDPDPSGILGPEPQPALLSRDDRLRMLWSTGVDGILVLDFTAAVASLDYRRFMDGLAATLGLASVHVGEGFRLGAGGEGTVARLAAWGAGAGVDVFGHRLLALDGSPVSATRIRRDVAAGDVQEARRLLTRYHFSHGTVVHGRGEGTSFGFPTANVVCPAGSVAPASGVFGGYVVVDGLAWPAAVNAGLPPTFADGGEGASGPLLECALVGFSGDLYGAAVEVMLTEELRASRRFGDVGDLRSVVLGNIEQVRRRLGEAPVRLEGPR</sequence>
<dbReference type="GO" id="GO:0009398">
    <property type="term" value="P:FMN biosynthetic process"/>
    <property type="evidence" value="ECO:0007669"/>
    <property type="project" value="UniProtKB-UniRule"/>
</dbReference>
<proteinExistence type="inferred from homology"/>
<dbReference type="Gene3D" id="2.40.30.30">
    <property type="entry name" value="Riboflavin kinase-like"/>
    <property type="match status" value="1"/>
</dbReference>
<evidence type="ECO:0000256" key="13">
    <source>
        <dbReference type="ARBA" id="ARBA00049494"/>
    </source>
</evidence>
<evidence type="ECO:0000256" key="3">
    <source>
        <dbReference type="ARBA" id="ARBA00022630"/>
    </source>
</evidence>
<comment type="catalytic activity">
    <reaction evidence="13 14">
        <text>FMN + ATP + H(+) = FAD + diphosphate</text>
        <dbReference type="Rhea" id="RHEA:17237"/>
        <dbReference type="ChEBI" id="CHEBI:15378"/>
        <dbReference type="ChEBI" id="CHEBI:30616"/>
        <dbReference type="ChEBI" id="CHEBI:33019"/>
        <dbReference type="ChEBI" id="CHEBI:57692"/>
        <dbReference type="ChEBI" id="CHEBI:58210"/>
        <dbReference type="EC" id="2.7.7.2"/>
    </reaction>
</comment>
<comment type="pathway">
    <text evidence="1 14">Cofactor biosynthesis; FAD biosynthesis; FAD from FMN: step 1/1.</text>
</comment>
<dbReference type="PANTHER" id="PTHR22749:SF6">
    <property type="entry name" value="RIBOFLAVIN KINASE"/>
    <property type="match status" value="1"/>
</dbReference>
<keyword evidence="6 14" id="KW-0548">Nucleotidyltransferase</keyword>
<dbReference type="SMART" id="SM00904">
    <property type="entry name" value="Flavokinase"/>
    <property type="match status" value="1"/>
</dbReference>
<comment type="caution">
    <text evidence="16">The sequence shown here is derived from an EMBL/GenBank/DDBJ whole genome shotgun (WGS) entry which is preliminary data.</text>
</comment>
<dbReference type="GO" id="GO:0009231">
    <property type="term" value="P:riboflavin biosynthetic process"/>
    <property type="evidence" value="ECO:0007669"/>
    <property type="project" value="InterPro"/>
</dbReference>
<dbReference type="SUPFAM" id="SSF52374">
    <property type="entry name" value="Nucleotidylyl transferase"/>
    <property type="match status" value="1"/>
</dbReference>
<comment type="catalytic activity">
    <reaction evidence="12 14">
        <text>riboflavin + ATP = FMN + ADP + H(+)</text>
        <dbReference type="Rhea" id="RHEA:14357"/>
        <dbReference type="ChEBI" id="CHEBI:15378"/>
        <dbReference type="ChEBI" id="CHEBI:30616"/>
        <dbReference type="ChEBI" id="CHEBI:57986"/>
        <dbReference type="ChEBI" id="CHEBI:58210"/>
        <dbReference type="ChEBI" id="CHEBI:456216"/>
        <dbReference type="EC" id="2.7.1.26"/>
    </reaction>
</comment>
<evidence type="ECO:0000256" key="14">
    <source>
        <dbReference type="PIRNR" id="PIRNR004491"/>
    </source>
</evidence>
<dbReference type="InterPro" id="IPR015865">
    <property type="entry name" value="Riboflavin_kinase_bac/euk"/>
</dbReference>
<evidence type="ECO:0000256" key="2">
    <source>
        <dbReference type="ARBA" id="ARBA00005201"/>
    </source>
</evidence>
<dbReference type="EC" id="2.7.7.2" evidence="14"/>
<keyword evidence="3 14" id="KW-0285">Flavoprotein</keyword>
<evidence type="ECO:0000256" key="6">
    <source>
        <dbReference type="ARBA" id="ARBA00022695"/>
    </source>
</evidence>
<dbReference type="Pfam" id="PF06574">
    <property type="entry name" value="FAD_syn"/>
    <property type="match status" value="1"/>
</dbReference>
<dbReference type="GO" id="GO:0006747">
    <property type="term" value="P:FAD biosynthetic process"/>
    <property type="evidence" value="ECO:0007669"/>
    <property type="project" value="UniProtKB-UniRule"/>
</dbReference>
<evidence type="ECO:0000313" key="16">
    <source>
        <dbReference type="EMBL" id="GJM55331.1"/>
    </source>
</evidence>
<organism evidence="16 17">
    <name type="scientific">Granulimonas faecalis</name>
    <dbReference type="NCBI Taxonomy" id="2894155"/>
    <lineage>
        <taxon>Bacteria</taxon>
        <taxon>Bacillati</taxon>
        <taxon>Actinomycetota</taxon>
        <taxon>Coriobacteriia</taxon>
        <taxon>Coriobacteriales</taxon>
        <taxon>Kribbibacteriaceae</taxon>
        <taxon>Granulimonas</taxon>
    </lineage>
</organism>
<keyword evidence="17" id="KW-1185">Reference proteome</keyword>
<dbReference type="Proteomes" id="UP001055025">
    <property type="component" value="Unassembled WGS sequence"/>
</dbReference>
<dbReference type="PANTHER" id="PTHR22749">
    <property type="entry name" value="RIBOFLAVIN KINASE/FMN ADENYLYLTRANSFERASE"/>
    <property type="match status" value="1"/>
</dbReference>
<dbReference type="Pfam" id="PF01687">
    <property type="entry name" value="Flavokinase"/>
    <property type="match status" value="1"/>
</dbReference>
<dbReference type="GO" id="GO:0003919">
    <property type="term" value="F:FMN adenylyltransferase activity"/>
    <property type="evidence" value="ECO:0007669"/>
    <property type="project" value="UniProtKB-UniRule"/>
</dbReference>
<dbReference type="InterPro" id="IPR014729">
    <property type="entry name" value="Rossmann-like_a/b/a_fold"/>
</dbReference>
<dbReference type="Gene3D" id="3.40.50.620">
    <property type="entry name" value="HUPs"/>
    <property type="match status" value="1"/>
</dbReference>
<evidence type="ECO:0000256" key="11">
    <source>
        <dbReference type="ARBA" id="ARBA00023268"/>
    </source>
</evidence>
<evidence type="ECO:0000256" key="1">
    <source>
        <dbReference type="ARBA" id="ARBA00004726"/>
    </source>
</evidence>
<evidence type="ECO:0000256" key="10">
    <source>
        <dbReference type="ARBA" id="ARBA00022840"/>
    </source>
</evidence>
<dbReference type="GO" id="GO:0005524">
    <property type="term" value="F:ATP binding"/>
    <property type="evidence" value="ECO:0007669"/>
    <property type="project" value="UniProtKB-UniRule"/>
</dbReference>
<keyword evidence="10 14" id="KW-0067">ATP-binding</keyword>
<keyword evidence="5 14" id="KW-0808">Transferase</keyword>
<accession>A0AAV5B3Z2</accession>
<dbReference type="EC" id="2.7.1.26" evidence="14"/>
<dbReference type="InterPro" id="IPR015864">
    <property type="entry name" value="FAD_synthase"/>
</dbReference>
<evidence type="ECO:0000256" key="5">
    <source>
        <dbReference type="ARBA" id="ARBA00022679"/>
    </source>
</evidence>
<keyword evidence="8 14" id="KW-0418">Kinase</keyword>
<evidence type="ECO:0000256" key="9">
    <source>
        <dbReference type="ARBA" id="ARBA00022827"/>
    </source>
</evidence>
<dbReference type="PIRSF" id="PIRSF004491">
    <property type="entry name" value="FAD_Synth"/>
    <property type="match status" value="1"/>
</dbReference>
<evidence type="ECO:0000313" key="17">
    <source>
        <dbReference type="Proteomes" id="UP001055025"/>
    </source>
</evidence>
<dbReference type="InterPro" id="IPR002606">
    <property type="entry name" value="Riboflavin_kinase_bac"/>
</dbReference>